<evidence type="ECO:0000313" key="5">
    <source>
        <dbReference type="Proteomes" id="UP001642540"/>
    </source>
</evidence>
<dbReference type="InterPro" id="IPR003593">
    <property type="entry name" value="AAA+_ATPase"/>
</dbReference>
<name>A0ABP1QDQ8_9HEXA</name>
<feature type="domain" description="AAA+ ATPase" evidence="3">
    <location>
        <begin position="170"/>
        <end position="354"/>
    </location>
</feature>
<evidence type="ECO:0000256" key="2">
    <source>
        <dbReference type="SAM" id="Phobius"/>
    </source>
</evidence>
<feature type="region of interest" description="Disordered" evidence="1">
    <location>
        <begin position="892"/>
        <end position="923"/>
    </location>
</feature>
<dbReference type="Proteomes" id="UP001642540">
    <property type="component" value="Unassembled WGS sequence"/>
</dbReference>
<protein>
    <recommendedName>
        <fullName evidence="3">AAA+ ATPase domain-containing protein</fullName>
    </recommendedName>
</protein>
<keyword evidence="5" id="KW-1185">Reference proteome</keyword>
<evidence type="ECO:0000256" key="1">
    <source>
        <dbReference type="SAM" id="MobiDB-lite"/>
    </source>
</evidence>
<keyword evidence="2" id="KW-0472">Membrane</keyword>
<reference evidence="4 5" key="1">
    <citation type="submission" date="2024-08" db="EMBL/GenBank/DDBJ databases">
        <authorList>
            <person name="Cucini C."/>
            <person name="Frati F."/>
        </authorList>
    </citation>
    <scope>NUCLEOTIDE SEQUENCE [LARGE SCALE GENOMIC DNA]</scope>
</reference>
<evidence type="ECO:0000259" key="3">
    <source>
        <dbReference type="SMART" id="SM00382"/>
    </source>
</evidence>
<dbReference type="SMART" id="SM00382">
    <property type="entry name" value="AAA"/>
    <property type="match status" value="1"/>
</dbReference>
<keyword evidence="2" id="KW-1133">Transmembrane helix</keyword>
<dbReference type="InterPro" id="IPR027417">
    <property type="entry name" value="P-loop_NTPase"/>
</dbReference>
<evidence type="ECO:0000313" key="4">
    <source>
        <dbReference type="EMBL" id="CAL8092059.1"/>
    </source>
</evidence>
<gene>
    <name evidence="4" type="ORF">ODALV1_LOCUS8110</name>
</gene>
<feature type="compositionally biased region" description="Basic and acidic residues" evidence="1">
    <location>
        <begin position="903"/>
        <end position="912"/>
    </location>
</feature>
<comment type="caution">
    <text evidence="4">The sequence shown here is derived from an EMBL/GenBank/DDBJ whole genome shotgun (WGS) entry which is preliminary data.</text>
</comment>
<accession>A0ABP1QDQ8</accession>
<sequence length="1160" mass="129994">MYFFAMESVGAILLHFLRFFAMHFFCITFITISTVKSSEIQPPTTPPVINHIEENVLNVLMNTQLNQPSYVSPLSVLNANTTICDTLISTAHNENPLISFLCALHQLKKAPQINSTSNMNTCIKLPPPPDINLETYSSSVSSQNRSQDKNDDLDMIISQSMSNYDTQALSKSVILILGNTGSGKTTLSQLIAGNLSRLHGVLNSSNKLVIVNEDDMIGQIGAPSMKSEKIKPEYITNPLTNDSFYDCPGFDDNRGAGTDTAAMFSLKSITDSIKQAKFLFTVPHSSVRIGNDLLDFDLLTRHAARFLKNMSNTMESIGLIVTKVNSYSSLGHYLSDDEILGEIVDFLLRFRQTLHERLQSKNGDTSEIHRKIQFIEAILKRESDNGPYERIWFVRELLKCGPFSEIPYVSQVRQIITDLFQNKMSFAEVNSSNFGITLNNATLLKVEQSFIPEIKTKIENETNELVHKLRNEFLLKLNSSLERDDDDVRRETISKLKMICDRFSKIKNITFSSTTIVSEIIPEILKQFKGKSGEDEVKMNQILREEQLLAFFQFLTNKSADNSFLTLIVTELGHDLSQVRETTWNRIQNEFVGNLHINMADEFSSLITHLETLYFNHIQQEMTKRNKINSTLKSIRSQYTVIRRLSSTSLSQEDLVDQLYSSLGFEVDPRHIRKLYEIENMYSFYEQITNAPILREINSLTTGISGLTEKISDVGHWYGFVLRVDSILSKYSAQVMLRNVSKETFEGFEDDLTFLEEYNLIYSIPPVIRNISRDGRVEEGMKQQLHEIILLAMAQKATFTCENVGEKVVIKGRFVKFSDFLTDDDQFTFPCRNGLKELQIFASETVFIDKDILARGKELHLSILAPKWEVVAQGQVGQKRLISLDGRHGASFENNPRAYSGDDYGKSGKDGEPGQPGENGGTLFGLYHELVNSHLLKISVDGGDGGAGQHGGHGYRGRDGRNGEEDDFPNPYTFSLSSITNKELKTYGFLVDVMNYHNWIVKQGTPGGRGGNGGDGGVGGKGGHPGFITIHSVSIHENQGDLDTSRRIGHVGRNGEGGLYARGGKDGDNFGCTFRNTYGSFRWSPCEPVPVDKRAENGTNGMDGGNSIGQIFPSPPSPPANHWEVITDYEGFVLESESDAGMQFLREIESNSYITESYTK</sequence>
<feature type="transmembrane region" description="Helical" evidence="2">
    <location>
        <begin position="12"/>
        <end position="32"/>
    </location>
</feature>
<proteinExistence type="predicted"/>
<organism evidence="4 5">
    <name type="scientific">Orchesella dallaii</name>
    <dbReference type="NCBI Taxonomy" id="48710"/>
    <lineage>
        <taxon>Eukaryota</taxon>
        <taxon>Metazoa</taxon>
        <taxon>Ecdysozoa</taxon>
        <taxon>Arthropoda</taxon>
        <taxon>Hexapoda</taxon>
        <taxon>Collembola</taxon>
        <taxon>Entomobryomorpha</taxon>
        <taxon>Entomobryoidea</taxon>
        <taxon>Orchesellidae</taxon>
        <taxon>Orchesellinae</taxon>
        <taxon>Orchesella</taxon>
    </lineage>
</organism>
<dbReference type="SUPFAM" id="SSF52540">
    <property type="entry name" value="P-loop containing nucleoside triphosphate hydrolases"/>
    <property type="match status" value="1"/>
</dbReference>
<keyword evidence="2" id="KW-0812">Transmembrane</keyword>
<dbReference type="EMBL" id="CAXLJM020000025">
    <property type="protein sequence ID" value="CAL8092059.1"/>
    <property type="molecule type" value="Genomic_DNA"/>
</dbReference>
<feature type="region of interest" description="Disordered" evidence="1">
    <location>
        <begin position="946"/>
        <end position="967"/>
    </location>
</feature>